<dbReference type="EMBL" id="AYXY01000016">
    <property type="protein sequence ID" value="ETN96147.1"/>
    <property type="molecule type" value="Genomic_DNA"/>
</dbReference>
<dbReference type="RefSeq" id="WP_038263136.1">
    <property type="nucleotide sequence ID" value="NZ_AYXY01000016.1"/>
</dbReference>
<sequence length="138" mass="16310">MQIRVTYDKTIKDNNTDKDLRSSYIVLDKNKIAIYYGIHRDRRVHQSIKTNSQVRYTLEESVINEKFLPARLSTKEQKQMNVNTGFKATLPYFSYPELYFDLTKSQQLILWCYNHFRLLLMGLCGLLILTLALIILNQ</sequence>
<evidence type="ECO:0000313" key="3">
    <source>
        <dbReference type="Proteomes" id="UP000018850"/>
    </source>
</evidence>
<organism evidence="2 3">
    <name type="scientific">Zhouia amylolytica AD3</name>
    <dbReference type="NCBI Taxonomy" id="1286632"/>
    <lineage>
        <taxon>Bacteria</taxon>
        <taxon>Pseudomonadati</taxon>
        <taxon>Bacteroidota</taxon>
        <taxon>Flavobacteriia</taxon>
        <taxon>Flavobacteriales</taxon>
        <taxon>Flavobacteriaceae</taxon>
        <taxon>Zhouia</taxon>
    </lineage>
</organism>
<feature type="transmembrane region" description="Helical" evidence="1">
    <location>
        <begin position="118"/>
        <end position="136"/>
    </location>
</feature>
<reference evidence="2 3" key="2">
    <citation type="journal article" date="2016" name="Genome Announc.">
        <title>Draft Genome Sequence of Zhouia amylolytica AD3, Isolated from Tidal Flat Sediment.</title>
        <authorList>
            <person name="Jia B."/>
            <person name="Jin H.M."/>
            <person name="Lee H.J."/>
            <person name="Jeon C.O."/>
        </authorList>
    </citation>
    <scope>NUCLEOTIDE SEQUENCE [LARGE SCALE GENOMIC DNA]</scope>
    <source>
        <strain evidence="2 3">AD3</strain>
    </source>
</reference>
<dbReference type="AlphaFoldDB" id="W2US33"/>
<keyword evidence="1" id="KW-1133">Transmembrane helix</keyword>
<gene>
    <name evidence="2" type="ORF">P278_09480</name>
</gene>
<keyword evidence="1" id="KW-0472">Membrane</keyword>
<proteinExistence type="predicted"/>
<reference evidence="3" key="1">
    <citation type="submission" date="2013-11" db="EMBL/GenBank/DDBJ databases">
        <title>Draft genome sequence from a member of Zhouia, isolated tidal flat.</title>
        <authorList>
            <person name="Jin H."/>
            <person name="Jeon C.O."/>
        </authorList>
    </citation>
    <scope>NUCLEOTIDE SEQUENCE [LARGE SCALE GENOMIC DNA]</scope>
    <source>
        <strain evidence="3">AD3</strain>
    </source>
</reference>
<evidence type="ECO:0000256" key="1">
    <source>
        <dbReference type="SAM" id="Phobius"/>
    </source>
</evidence>
<comment type="caution">
    <text evidence="2">The sequence shown here is derived from an EMBL/GenBank/DDBJ whole genome shotgun (WGS) entry which is preliminary data.</text>
</comment>
<keyword evidence="3" id="KW-1185">Reference proteome</keyword>
<name>W2US33_9FLAO</name>
<protein>
    <submittedName>
        <fullName evidence="2">Uncharacterized protein</fullName>
    </submittedName>
</protein>
<dbReference type="Proteomes" id="UP000018850">
    <property type="component" value="Unassembled WGS sequence"/>
</dbReference>
<evidence type="ECO:0000313" key="2">
    <source>
        <dbReference type="EMBL" id="ETN96147.1"/>
    </source>
</evidence>
<accession>W2US33</accession>
<keyword evidence="1" id="KW-0812">Transmembrane</keyword>